<dbReference type="SUPFAM" id="SSF55120">
    <property type="entry name" value="Pseudouridine synthase"/>
    <property type="match status" value="1"/>
</dbReference>
<dbReference type="GO" id="GO:0006364">
    <property type="term" value="P:rRNA processing"/>
    <property type="evidence" value="ECO:0007669"/>
    <property type="project" value="UniProtKB-ARBA"/>
</dbReference>
<sequence length="374" mass="41425">MVVVVVVVTPLAWIEACGHGVSRNKAGVAAREPCRVVVERVLLAGAPAVCGTRASAKRALAAGRVQTRDRRSGRLHRICVHEAQNQVPKIDLQTADLLLDGAPVRMPKSALYLLLNKPRNMVTTMGNDLHPEKSRPHLRRLVEEQIIKLLLQKQPRDRISASDSAQVAVEREFGRRWFPVGRLDAETSGLLLITNDGFLCHALTHPDFRCSKKYVAWVVSTRFPRFCDPVTPEVLHTLCDGIHLGCGQLARAQTARLVPLASSEKLLGAGTDHFHDSIKDRYNVTKDGYLVELTLDQGLNRQIRRMMRAVGYRVEALARTGVGCGVTAAELAPGEARFLTRHELDALYENALCHAGPLDVIYDFEAGFFRRAQL</sequence>
<feature type="domain" description="Pseudouridine synthase RsuA/RluA-like" evidence="4">
    <location>
        <begin position="112"/>
        <end position="308"/>
    </location>
</feature>
<dbReference type="GO" id="GO:0009982">
    <property type="term" value="F:pseudouridine synthase activity"/>
    <property type="evidence" value="ECO:0007669"/>
    <property type="project" value="InterPro"/>
</dbReference>
<dbReference type="Pfam" id="PF00849">
    <property type="entry name" value="PseudoU_synth_2"/>
    <property type="match status" value="1"/>
</dbReference>
<dbReference type="GO" id="GO:0003723">
    <property type="term" value="F:RNA binding"/>
    <property type="evidence" value="ECO:0007669"/>
    <property type="project" value="InterPro"/>
</dbReference>
<evidence type="ECO:0000256" key="1">
    <source>
        <dbReference type="ARBA" id="ARBA00008348"/>
    </source>
</evidence>
<comment type="caution">
    <text evidence="5">The sequence shown here is derived from an EMBL/GenBank/DDBJ whole genome shotgun (WGS) entry which is preliminary data.</text>
</comment>
<dbReference type="Gene3D" id="3.30.70.580">
    <property type="entry name" value="Pseudouridine synthase I, catalytic domain, N-terminal subdomain"/>
    <property type="match status" value="1"/>
</dbReference>
<dbReference type="EMBL" id="VRMN01000003">
    <property type="protein sequence ID" value="KAA8495941.1"/>
    <property type="molecule type" value="Genomic_DNA"/>
</dbReference>
<gene>
    <name evidence="5" type="ORF">FVE85_2096</name>
</gene>
<protein>
    <submittedName>
        <fullName evidence="5">Putative RNA pseudouridine synthase</fullName>
    </submittedName>
</protein>
<dbReference type="PANTHER" id="PTHR47683:SF2">
    <property type="entry name" value="RNA-BINDING S4 DOMAIN-CONTAINING PROTEIN"/>
    <property type="match status" value="1"/>
</dbReference>
<comment type="similarity">
    <text evidence="1">Belongs to the pseudouridine synthase RsuA family.</text>
</comment>
<organism evidence="5 6">
    <name type="scientific">Porphyridium purpureum</name>
    <name type="common">Red alga</name>
    <name type="synonym">Porphyridium cruentum</name>
    <dbReference type="NCBI Taxonomy" id="35688"/>
    <lineage>
        <taxon>Eukaryota</taxon>
        <taxon>Rhodophyta</taxon>
        <taxon>Bangiophyceae</taxon>
        <taxon>Porphyridiales</taxon>
        <taxon>Porphyridiaceae</taxon>
        <taxon>Porphyridium</taxon>
    </lineage>
</organism>
<accession>A0A5J4YWL6</accession>
<dbReference type="OMA" id="NALCHAG"/>
<dbReference type="GO" id="GO:0001522">
    <property type="term" value="P:pseudouridine synthesis"/>
    <property type="evidence" value="ECO:0007669"/>
    <property type="project" value="InterPro"/>
</dbReference>
<dbReference type="PROSITE" id="PS01149">
    <property type="entry name" value="PSI_RSU"/>
    <property type="match status" value="1"/>
</dbReference>
<reference evidence="6" key="1">
    <citation type="journal article" date="2019" name="Nat. Commun.">
        <title>Expansion of phycobilisome linker gene families in mesophilic red algae.</title>
        <authorList>
            <person name="Lee J."/>
            <person name="Kim D."/>
            <person name="Bhattacharya D."/>
            <person name="Yoon H.S."/>
        </authorList>
    </citation>
    <scope>NUCLEOTIDE SEQUENCE [LARGE SCALE GENOMIC DNA]</scope>
    <source>
        <strain evidence="6">CCMP 1328</strain>
    </source>
</reference>
<dbReference type="InterPro" id="IPR018496">
    <property type="entry name" value="PsdUridine_synth_RsuA/RluB_CS"/>
</dbReference>
<dbReference type="PANTHER" id="PTHR47683">
    <property type="entry name" value="PSEUDOURIDINE SYNTHASE FAMILY PROTEIN-RELATED"/>
    <property type="match status" value="1"/>
</dbReference>
<evidence type="ECO:0000259" key="4">
    <source>
        <dbReference type="Pfam" id="PF00849"/>
    </source>
</evidence>
<name>A0A5J4YWL6_PORPP</name>
<dbReference type="InterPro" id="IPR020103">
    <property type="entry name" value="PsdUridine_synth_cat_dom_sf"/>
</dbReference>
<dbReference type="AlphaFoldDB" id="A0A5J4YWL6"/>
<keyword evidence="6" id="KW-1185">Reference proteome</keyword>
<dbReference type="Gene3D" id="3.30.70.1560">
    <property type="entry name" value="Alpha-L RNA-binding motif"/>
    <property type="match status" value="1"/>
</dbReference>
<proteinExistence type="inferred from homology"/>
<feature type="chain" id="PRO_5023831044" evidence="3">
    <location>
        <begin position="17"/>
        <end position="374"/>
    </location>
</feature>
<dbReference type="InterPro" id="IPR020094">
    <property type="entry name" value="TruA/RsuA/RluB/E/F_N"/>
</dbReference>
<keyword evidence="3" id="KW-0732">Signal</keyword>
<evidence type="ECO:0000313" key="5">
    <source>
        <dbReference type="EMBL" id="KAA8495941.1"/>
    </source>
</evidence>
<evidence type="ECO:0000313" key="6">
    <source>
        <dbReference type="Proteomes" id="UP000324585"/>
    </source>
</evidence>
<dbReference type="OrthoDB" id="440619at2759"/>
<dbReference type="Proteomes" id="UP000324585">
    <property type="component" value="Unassembled WGS sequence"/>
</dbReference>
<feature type="signal peptide" evidence="3">
    <location>
        <begin position="1"/>
        <end position="16"/>
    </location>
</feature>
<evidence type="ECO:0000256" key="3">
    <source>
        <dbReference type="SAM" id="SignalP"/>
    </source>
</evidence>
<dbReference type="InterPro" id="IPR006145">
    <property type="entry name" value="PsdUridine_synth_RsuA/RluA"/>
</dbReference>
<dbReference type="InterPro" id="IPR050343">
    <property type="entry name" value="RsuA_PseudoU_synthase"/>
</dbReference>
<keyword evidence="2" id="KW-0413">Isomerase</keyword>
<dbReference type="InterPro" id="IPR042092">
    <property type="entry name" value="PsdUridine_s_RsuA/RluB/E/F_cat"/>
</dbReference>
<evidence type="ECO:0000256" key="2">
    <source>
        <dbReference type="ARBA" id="ARBA00023235"/>
    </source>
</evidence>